<proteinExistence type="predicted"/>
<sequence length="249" mass="26607">MGRCQRTTTDGGGGAQAEGGVQINSRWDWTATAHRRRHRPAGQAAAGTPSSRRCPSRLPVRKGQSCRKGRSRGPVLPCPALPCPALPCPALPCPALPCPPLPCPSPRVDPFGWLVGQAAPARTVCPAARHQAQPASLRQHHFATPTTLCTEAAVTPSLAAAALSAVVVVVSRPYSISQPRQTRRGVSPGVKSKGAARDFLSLPPHAPHQHGHILLLPMSTLPFRIYSISDRFDPAHMYRGARGPRQTKW</sequence>
<evidence type="ECO:0000313" key="2">
    <source>
        <dbReference type="EMBL" id="SPO42246.1"/>
    </source>
</evidence>
<evidence type="ECO:0000256" key="1">
    <source>
        <dbReference type="SAM" id="MobiDB-lite"/>
    </source>
</evidence>
<evidence type="ECO:0000313" key="3">
    <source>
        <dbReference type="Proteomes" id="UP000323386"/>
    </source>
</evidence>
<accession>A0A5C3FDM2</accession>
<gene>
    <name evidence="2" type="ORF">PSFLO_07729</name>
</gene>
<dbReference type="EMBL" id="OOIP01000050">
    <property type="protein sequence ID" value="SPO42246.1"/>
    <property type="molecule type" value="Genomic_DNA"/>
</dbReference>
<organism evidence="2 3">
    <name type="scientific">Pseudozyma flocculosa</name>
    <dbReference type="NCBI Taxonomy" id="84751"/>
    <lineage>
        <taxon>Eukaryota</taxon>
        <taxon>Fungi</taxon>
        <taxon>Dikarya</taxon>
        <taxon>Basidiomycota</taxon>
        <taxon>Ustilaginomycotina</taxon>
        <taxon>Ustilaginomycetes</taxon>
        <taxon>Ustilaginales</taxon>
        <taxon>Ustilaginaceae</taxon>
        <taxon>Pseudozyma</taxon>
    </lineage>
</organism>
<reference evidence="2 3" key="1">
    <citation type="submission" date="2018-03" db="EMBL/GenBank/DDBJ databases">
        <authorList>
            <person name="Guldener U."/>
        </authorList>
    </citation>
    <scope>NUCLEOTIDE SEQUENCE [LARGE SCALE GENOMIC DNA]</scope>
    <source>
        <strain evidence="2 3">DAOM196992</strain>
    </source>
</reference>
<keyword evidence="3" id="KW-1185">Reference proteome</keyword>
<name>A0A5C3FDM2_9BASI</name>
<feature type="region of interest" description="Disordered" evidence="1">
    <location>
        <begin position="1"/>
        <end position="72"/>
    </location>
</feature>
<dbReference type="Proteomes" id="UP000323386">
    <property type="component" value="Unassembled WGS sequence"/>
</dbReference>
<protein>
    <submittedName>
        <fullName evidence="2">Uncharacterized protein</fullName>
    </submittedName>
</protein>
<dbReference type="AlphaFoldDB" id="A0A5C3FDM2"/>